<gene>
    <name evidence="2" type="ORF">D5R81_17440</name>
</gene>
<feature type="region of interest" description="Disordered" evidence="1">
    <location>
        <begin position="1042"/>
        <end position="1061"/>
    </location>
</feature>
<keyword evidence="3" id="KW-1185">Reference proteome</keyword>
<name>A0A3A6TP08_9GAMM</name>
<dbReference type="RefSeq" id="WP_121854895.1">
    <property type="nucleotide sequence ID" value="NZ_CP037952.1"/>
</dbReference>
<proteinExistence type="predicted"/>
<protein>
    <submittedName>
        <fullName evidence="2">Uncharacterized protein</fullName>
    </submittedName>
</protein>
<dbReference type="OrthoDB" id="9791537at2"/>
<evidence type="ECO:0000313" key="3">
    <source>
        <dbReference type="Proteomes" id="UP000273022"/>
    </source>
</evidence>
<evidence type="ECO:0000256" key="1">
    <source>
        <dbReference type="SAM" id="MobiDB-lite"/>
    </source>
</evidence>
<sequence length="1108" mass="126276">MSNTPDLPCNGSLTSSLELSFFGTYQNNPDQKKYSVCSKGTSSITNFEHWHTQDARREYEGMEENLGAEVEIVESSPPLLESSMDDTDEFQRCLIDEAHSSDFYQFEAQEDNSFIHSRMLQASNLNAGKEINEGLCINDTCHLMHKALISIIKYVSVKVFNESVLPLLQQCKKDSEILEDGFLFLFYPPFNSLSFNECIAACQNYQMGVINEHSQILRDSQPVTKTLEEINPSLHPCLSLKIAEEIELSHESEGFEAHTEVPTTNDAQTNAIKPTVHKVLSNQIALKDVPIVRIKTYLRSKNASSLPPSVETFLNTHIKFGILIKIDNPKACYSRIIPWLRDNNVTNYDLSLMVNLKDHGAINLMFKKGEKGGKRINLLNFCALAMILGKNPQWLLTGQALNRDLPPFAPFDAATMMLESGLTYRRRFILCGLNSIEKSIPERKLEKEEQRFLLQFKKTEYFSSDTLIENNTIFQTSKLRQFINRFIDDKLPNVHKSKAVIQNVLLKFINLLDSDYRLTPHVVCRVAKIMWVTPYELIKGEYPSKRLEADKKSKETPISEIYYKKSILFIIRQYSLHKKNPLPKSIIEFLDTHTCGQKYLSKKALLSKSTKSYEYYNEAEYHIRLECQCEVLGISKADLHRIVTGNPDGVRIGVKTTYNRSLLVEELCASAYVLGVRPQWLLSGLGAMIDDGQLPYLTLPKHTHNAHRVIFNLFDQALKINKSLEIPEVIFTRLSGLASCVDTPYVTFNKSHLFTHFYDRLSEEIRIQGSKEAFVSIYVTGISTTIQSIRRQGGIKHHALLGFAMALNLHPDWLIKGTGNKYISNRTTSLIRAHVKRDEKELKMLAEYSNHDHPEIETPLAFFSRYVESENISIQDDVMLFFLTNPITGDQSLREFLIASKATNPNVIKDQCEDKLLYDHVNFTKEKMFSRIKRVAEGRGVTLTDISRRINKSSAYLSSVLHHPAEKKGSTYFKRGDLALISHLLGCAPAYFITGVGRIREESVLSKLPLGCMKCNAKKNMPPQLKKLGNNAMRSKNAQSKFVNAETRAPKRSRVKSRVDVSLPPRKKVHVSEFKLMKLQLKKVNKHVAIHTQKRHYLSINNKSSVLK</sequence>
<accession>A0A3A6TP08</accession>
<dbReference type="Proteomes" id="UP000273022">
    <property type="component" value="Unassembled WGS sequence"/>
</dbReference>
<dbReference type="CDD" id="cd00093">
    <property type="entry name" value="HTH_XRE"/>
    <property type="match status" value="1"/>
</dbReference>
<comment type="caution">
    <text evidence="2">The sequence shown here is derived from an EMBL/GenBank/DDBJ whole genome shotgun (WGS) entry which is preliminary data.</text>
</comment>
<dbReference type="AlphaFoldDB" id="A0A3A6TP08"/>
<dbReference type="InterPro" id="IPR001387">
    <property type="entry name" value="Cro/C1-type_HTH"/>
</dbReference>
<dbReference type="EMBL" id="QYYH01000155">
    <property type="protein sequence ID" value="RJY06681.1"/>
    <property type="molecule type" value="Genomic_DNA"/>
</dbReference>
<organism evidence="2 3">
    <name type="scientific">Parashewanella spongiae</name>
    <dbReference type="NCBI Taxonomy" id="342950"/>
    <lineage>
        <taxon>Bacteria</taxon>
        <taxon>Pseudomonadati</taxon>
        <taxon>Pseudomonadota</taxon>
        <taxon>Gammaproteobacteria</taxon>
        <taxon>Alteromonadales</taxon>
        <taxon>Shewanellaceae</taxon>
        <taxon>Parashewanella</taxon>
    </lineage>
</organism>
<reference evidence="2 3" key="1">
    <citation type="submission" date="2018-09" db="EMBL/GenBank/DDBJ databases">
        <title>Phylogeny of the Shewanellaceae, and recommendation for two new genera, Pseudoshewanella and Parashewanella.</title>
        <authorList>
            <person name="Wang G."/>
        </authorList>
    </citation>
    <scope>NUCLEOTIDE SEQUENCE [LARGE SCALE GENOMIC DNA]</scope>
    <source>
        <strain evidence="2 3">KCTC 22492</strain>
    </source>
</reference>
<evidence type="ECO:0000313" key="2">
    <source>
        <dbReference type="EMBL" id="RJY06681.1"/>
    </source>
</evidence>